<name>A0ABV8LK58_9ACTN</name>
<dbReference type="InterPro" id="IPR011991">
    <property type="entry name" value="ArsR-like_HTH"/>
</dbReference>
<gene>
    <name evidence="2" type="ORF">ACFOZ4_12075</name>
</gene>
<accession>A0ABV8LK58</accession>
<evidence type="ECO:0000259" key="1">
    <source>
        <dbReference type="SMART" id="SM00418"/>
    </source>
</evidence>
<dbReference type="EMBL" id="JBHSAY010000006">
    <property type="protein sequence ID" value="MFC4131341.1"/>
    <property type="molecule type" value="Genomic_DNA"/>
</dbReference>
<reference evidence="3" key="1">
    <citation type="journal article" date="2019" name="Int. J. Syst. Evol. Microbiol.">
        <title>The Global Catalogue of Microorganisms (GCM) 10K type strain sequencing project: providing services to taxonomists for standard genome sequencing and annotation.</title>
        <authorList>
            <consortium name="The Broad Institute Genomics Platform"/>
            <consortium name="The Broad Institute Genome Sequencing Center for Infectious Disease"/>
            <person name="Wu L."/>
            <person name="Ma J."/>
        </authorList>
    </citation>
    <scope>NUCLEOTIDE SEQUENCE [LARGE SCALE GENOMIC DNA]</scope>
    <source>
        <strain evidence="3">CGMCC 4.7289</strain>
    </source>
</reference>
<dbReference type="InterPro" id="IPR036390">
    <property type="entry name" value="WH_DNA-bd_sf"/>
</dbReference>
<keyword evidence="3" id="KW-1185">Reference proteome</keyword>
<dbReference type="InterPro" id="IPR036388">
    <property type="entry name" value="WH-like_DNA-bd_sf"/>
</dbReference>
<dbReference type="Pfam" id="PF12840">
    <property type="entry name" value="HTH_20"/>
    <property type="match status" value="1"/>
</dbReference>
<sequence>MTEKRLDDAVALRAYAHPVRMRLVGLLRREGPLTATQAADKLGESVPNCSFHLRMLAKYGLVERAEGADNREKPWRATAEVTSWRSDAEDAPTREAVGHLEAMIAARYLEREQEFLRRADAEPVEWRRLTGPHDVTVYVTPEELDQLGQAVEALVSGYRDPQRPGVRAVDILQFVLTQAPPPTEE</sequence>
<comment type="caution">
    <text evidence="2">The sequence shown here is derived from an EMBL/GenBank/DDBJ whole genome shotgun (WGS) entry which is preliminary data.</text>
</comment>
<dbReference type="SMART" id="SM00418">
    <property type="entry name" value="HTH_ARSR"/>
    <property type="match status" value="1"/>
</dbReference>
<evidence type="ECO:0000313" key="2">
    <source>
        <dbReference type="EMBL" id="MFC4131341.1"/>
    </source>
</evidence>
<organism evidence="2 3">
    <name type="scientific">Hamadaea flava</name>
    <dbReference type="NCBI Taxonomy" id="1742688"/>
    <lineage>
        <taxon>Bacteria</taxon>
        <taxon>Bacillati</taxon>
        <taxon>Actinomycetota</taxon>
        <taxon>Actinomycetes</taxon>
        <taxon>Micromonosporales</taxon>
        <taxon>Micromonosporaceae</taxon>
        <taxon>Hamadaea</taxon>
    </lineage>
</organism>
<feature type="domain" description="HTH arsR-type" evidence="1">
    <location>
        <begin position="10"/>
        <end position="90"/>
    </location>
</feature>
<evidence type="ECO:0000313" key="3">
    <source>
        <dbReference type="Proteomes" id="UP001595816"/>
    </source>
</evidence>
<dbReference type="CDD" id="cd00090">
    <property type="entry name" value="HTH_ARSR"/>
    <property type="match status" value="1"/>
</dbReference>
<dbReference type="RefSeq" id="WP_253754788.1">
    <property type="nucleotide sequence ID" value="NZ_JAMZDZ010000001.1"/>
</dbReference>
<dbReference type="InterPro" id="IPR001845">
    <property type="entry name" value="HTH_ArsR_DNA-bd_dom"/>
</dbReference>
<dbReference type="SUPFAM" id="SSF46785">
    <property type="entry name" value="Winged helix' DNA-binding domain"/>
    <property type="match status" value="1"/>
</dbReference>
<proteinExistence type="predicted"/>
<dbReference type="Proteomes" id="UP001595816">
    <property type="component" value="Unassembled WGS sequence"/>
</dbReference>
<dbReference type="Gene3D" id="1.10.10.10">
    <property type="entry name" value="Winged helix-like DNA-binding domain superfamily/Winged helix DNA-binding domain"/>
    <property type="match status" value="1"/>
</dbReference>
<protein>
    <submittedName>
        <fullName evidence="2">Winged helix-turn-helix domain-containing protein</fullName>
    </submittedName>
</protein>